<dbReference type="EMBL" id="MU273875">
    <property type="protein sequence ID" value="KAI0027587.1"/>
    <property type="molecule type" value="Genomic_DNA"/>
</dbReference>
<proteinExistence type="predicted"/>
<name>A0ACB8Q7C8_9AGAM</name>
<protein>
    <submittedName>
        <fullName evidence="1">Uncharacterized protein</fullName>
    </submittedName>
</protein>
<organism evidence="1 2">
    <name type="scientific">Vararia minispora EC-137</name>
    <dbReference type="NCBI Taxonomy" id="1314806"/>
    <lineage>
        <taxon>Eukaryota</taxon>
        <taxon>Fungi</taxon>
        <taxon>Dikarya</taxon>
        <taxon>Basidiomycota</taxon>
        <taxon>Agaricomycotina</taxon>
        <taxon>Agaricomycetes</taxon>
        <taxon>Russulales</taxon>
        <taxon>Lachnocladiaceae</taxon>
        <taxon>Vararia</taxon>
    </lineage>
</organism>
<gene>
    <name evidence="1" type="ORF">K488DRAFT_61078</name>
</gene>
<feature type="non-terminal residue" evidence="1">
    <location>
        <position position="1"/>
    </location>
</feature>
<accession>A0ACB8Q7C8</accession>
<reference evidence="1" key="1">
    <citation type="submission" date="2021-02" db="EMBL/GenBank/DDBJ databases">
        <authorList>
            <consortium name="DOE Joint Genome Institute"/>
            <person name="Ahrendt S."/>
            <person name="Looney B.P."/>
            <person name="Miyauchi S."/>
            <person name="Morin E."/>
            <person name="Drula E."/>
            <person name="Courty P.E."/>
            <person name="Chicoki N."/>
            <person name="Fauchery L."/>
            <person name="Kohler A."/>
            <person name="Kuo A."/>
            <person name="Labutti K."/>
            <person name="Pangilinan J."/>
            <person name="Lipzen A."/>
            <person name="Riley R."/>
            <person name="Andreopoulos W."/>
            <person name="He G."/>
            <person name="Johnson J."/>
            <person name="Barry K.W."/>
            <person name="Grigoriev I.V."/>
            <person name="Nagy L."/>
            <person name="Hibbett D."/>
            <person name="Henrissat B."/>
            <person name="Matheny P.B."/>
            <person name="Labbe J."/>
            <person name="Martin F."/>
        </authorList>
    </citation>
    <scope>NUCLEOTIDE SEQUENCE</scope>
    <source>
        <strain evidence="1">EC-137</strain>
    </source>
</reference>
<dbReference type="Proteomes" id="UP000814128">
    <property type="component" value="Unassembled WGS sequence"/>
</dbReference>
<evidence type="ECO:0000313" key="1">
    <source>
        <dbReference type="EMBL" id="KAI0027587.1"/>
    </source>
</evidence>
<keyword evidence="2" id="KW-1185">Reference proteome</keyword>
<sequence>LADRIRVFGSNILPARPSKSLWRLMWIAFTEKILILLSIAAAVSLALGLFQDFGPTRDPDQPPVEWIEGVAIIIAVIVVVLVGSLTDWQKERQFRTLNAKKDERTLKVVRDGAERQIDVRDVVVGDVALLEPGEIIPCDGVFLSGHNVRCDESAVNGESDVIKKVSYEECIQLRDEKAFESKEELLGLAHTDCFLVSGSRILEGVGLYVVVAVGQRSFNGRILAALQEETEDTTLQRKLDSLANKISMAGAVGGVVLFIGLMIRFFVKLGTGVPPMNSAQKGIAFVDILILSFTLVVASVPEGLPLAIALALAFATKRMTRENLLVRVLSSCETMANASVICTDKTGTLTQNEMTVVAGTLGVHLDFIRGPAQRPGCIDGPDYEELAGSSRHQRRTVELADLARAIPATLQKLVNDSIAINSTAFEGLDSSTGGKVFIGDKTETALLTMARDLGWFNYKATREMADVLQLIPFSSKRKSMAVVIGLPHGRARLYVKGASEVLVERSTRHVLCLSSEGVDDDVGVDAFDNNDRLSTLQAMEFHASQTLRTIAVCYRDFESWPPNGISHADNEELRYAELLQDLTFIGLFSIEDPLRPGVREAVTDCGRAGVQVKMCTGDSALTALSIAKQCGILTDDGTVMEGPQFRALSDYARLQTVPRLQVLARSSPEDKRILVNALKTLGEIVAVTGDGTNDGPALKAAHVGFSMGISGTEVAKEASDIVLMDDNFTSIVRAIMWGRTVNDAVRKFLQFQVTPTFTAFLITLVSALASSNSEDSVLSAVQLLWVAIIIDTFAAMALATDPTSSKVLSRKPERKESPLFTVNMIKQIIGQGLYQITVILVFHFLGDEILGFPSHDGRTATLVFNAFVFTQIFNSFNCRRLDRGLNVLEGVVGNPYFIGIIAIEVGVQVLIMFVGGVVFAVVRIGGREWGISLALAAASIPLGAIIRLIPNEPCQRIFVKLCLYREPALLPSSQAQPGLELAHTMLQEYADASRRLRGGRLRMRMRPKANEEAMTLTESRSSPSMFTMIPSLVGTYIVGSNWASQLDHTGLQATAGEPSTSVAHG</sequence>
<comment type="caution">
    <text evidence="1">The sequence shown here is derived from an EMBL/GenBank/DDBJ whole genome shotgun (WGS) entry which is preliminary data.</text>
</comment>
<evidence type="ECO:0000313" key="2">
    <source>
        <dbReference type="Proteomes" id="UP000814128"/>
    </source>
</evidence>
<reference evidence="1" key="2">
    <citation type="journal article" date="2022" name="New Phytol.">
        <title>Evolutionary transition to the ectomycorrhizal habit in the genomes of a hyperdiverse lineage of mushroom-forming fungi.</title>
        <authorList>
            <person name="Looney B."/>
            <person name="Miyauchi S."/>
            <person name="Morin E."/>
            <person name="Drula E."/>
            <person name="Courty P.E."/>
            <person name="Kohler A."/>
            <person name="Kuo A."/>
            <person name="LaButti K."/>
            <person name="Pangilinan J."/>
            <person name="Lipzen A."/>
            <person name="Riley R."/>
            <person name="Andreopoulos W."/>
            <person name="He G."/>
            <person name="Johnson J."/>
            <person name="Nolan M."/>
            <person name="Tritt A."/>
            <person name="Barry K.W."/>
            <person name="Grigoriev I.V."/>
            <person name="Nagy L.G."/>
            <person name="Hibbett D."/>
            <person name="Henrissat B."/>
            <person name="Matheny P.B."/>
            <person name="Labbe J."/>
            <person name="Martin F.M."/>
        </authorList>
    </citation>
    <scope>NUCLEOTIDE SEQUENCE</scope>
    <source>
        <strain evidence="1">EC-137</strain>
    </source>
</reference>